<feature type="non-terminal residue" evidence="1">
    <location>
        <position position="79"/>
    </location>
</feature>
<comment type="caution">
    <text evidence="1">The sequence shown here is derived from an EMBL/GenBank/DDBJ whole genome shotgun (WGS) entry which is preliminary data.</text>
</comment>
<reference evidence="1" key="1">
    <citation type="submission" date="2021-06" db="EMBL/GenBank/DDBJ databases">
        <authorList>
            <person name="Kallberg Y."/>
            <person name="Tangrot J."/>
            <person name="Rosling A."/>
        </authorList>
    </citation>
    <scope>NUCLEOTIDE SEQUENCE</scope>
    <source>
        <strain evidence="1">87-6 pot B 2015</strain>
    </source>
</reference>
<proteinExistence type="predicted"/>
<gene>
    <name evidence="1" type="ORF">FMOSSE_LOCUS14819</name>
</gene>
<keyword evidence="2" id="KW-1185">Reference proteome</keyword>
<feature type="non-terminal residue" evidence="1">
    <location>
        <position position="1"/>
    </location>
</feature>
<sequence length="79" mass="9147">IQYPMGKPDGQNATTFPYLNVLQEMQHESIVPDSDLRLKVNAKLSTNNPKNNTFIEYLAAYKTKCKHITQYRSQCIRKT</sequence>
<evidence type="ECO:0000313" key="1">
    <source>
        <dbReference type="EMBL" id="CAG8718497.1"/>
    </source>
</evidence>
<protein>
    <submittedName>
        <fullName evidence="1">946_t:CDS:1</fullName>
    </submittedName>
</protein>
<dbReference type="Proteomes" id="UP000789375">
    <property type="component" value="Unassembled WGS sequence"/>
</dbReference>
<evidence type="ECO:0000313" key="2">
    <source>
        <dbReference type="Proteomes" id="UP000789375"/>
    </source>
</evidence>
<accession>A0A9N9I414</accession>
<organism evidence="1 2">
    <name type="scientific">Funneliformis mosseae</name>
    <name type="common">Endomycorrhizal fungus</name>
    <name type="synonym">Glomus mosseae</name>
    <dbReference type="NCBI Taxonomy" id="27381"/>
    <lineage>
        <taxon>Eukaryota</taxon>
        <taxon>Fungi</taxon>
        <taxon>Fungi incertae sedis</taxon>
        <taxon>Mucoromycota</taxon>
        <taxon>Glomeromycotina</taxon>
        <taxon>Glomeromycetes</taxon>
        <taxon>Glomerales</taxon>
        <taxon>Glomeraceae</taxon>
        <taxon>Funneliformis</taxon>
    </lineage>
</organism>
<name>A0A9N9I414_FUNMO</name>
<dbReference type="EMBL" id="CAJVPP010012689">
    <property type="protein sequence ID" value="CAG8718497.1"/>
    <property type="molecule type" value="Genomic_DNA"/>
</dbReference>
<dbReference type="AlphaFoldDB" id="A0A9N9I414"/>